<comment type="caution">
    <text evidence="2">The sequence shown here is derived from an EMBL/GenBank/DDBJ whole genome shotgun (WGS) entry which is preliminary data.</text>
</comment>
<evidence type="ECO:0000256" key="1">
    <source>
        <dbReference type="SAM" id="Phobius"/>
    </source>
</evidence>
<proteinExistence type="predicted"/>
<evidence type="ECO:0000313" key="2">
    <source>
        <dbReference type="EMBL" id="CAJ0949932.1"/>
    </source>
</evidence>
<dbReference type="EMBL" id="CAUEEQ010030888">
    <property type="protein sequence ID" value="CAJ0949932.1"/>
    <property type="molecule type" value="Genomic_DNA"/>
</dbReference>
<evidence type="ECO:0000313" key="3">
    <source>
        <dbReference type="Proteomes" id="UP001176940"/>
    </source>
</evidence>
<dbReference type="Proteomes" id="UP001176940">
    <property type="component" value="Unassembled WGS sequence"/>
</dbReference>
<feature type="transmembrane region" description="Helical" evidence="1">
    <location>
        <begin position="192"/>
        <end position="214"/>
    </location>
</feature>
<organism evidence="2 3">
    <name type="scientific">Ranitomeya imitator</name>
    <name type="common">mimic poison frog</name>
    <dbReference type="NCBI Taxonomy" id="111125"/>
    <lineage>
        <taxon>Eukaryota</taxon>
        <taxon>Metazoa</taxon>
        <taxon>Chordata</taxon>
        <taxon>Craniata</taxon>
        <taxon>Vertebrata</taxon>
        <taxon>Euteleostomi</taxon>
        <taxon>Amphibia</taxon>
        <taxon>Batrachia</taxon>
        <taxon>Anura</taxon>
        <taxon>Neobatrachia</taxon>
        <taxon>Hyloidea</taxon>
        <taxon>Dendrobatidae</taxon>
        <taxon>Dendrobatinae</taxon>
        <taxon>Ranitomeya</taxon>
    </lineage>
</organism>
<keyword evidence="3" id="KW-1185">Reference proteome</keyword>
<feature type="transmembrane region" description="Helical" evidence="1">
    <location>
        <begin position="140"/>
        <end position="158"/>
    </location>
</feature>
<keyword evidence="1" id="KW-0812">Transmembrane</keyword>
<keyword evidence="1" id="KW-1133">Transmembrane helix</keyword>
<keyword evidence="1" id="KW-0472">Membrane</keyword>
<name>A0ABN9LT26_9NEOB</name>
<sequence length="297" mass="33638">MATRFASSYANLFMGTFDSVFIVQSHLAIGKIALYRRFIDGLFLSFGQNSVEHVFENCFPPVSHPLVEEEIQPLESLLHDVDPPSHEQTRGRSIDYLQRSSCEHTRDPDALYKWKGSLLHSGYLSCLHINPNDKRYDAHIAIYYVGCAIYYAGCAIYYAGCAIYYAGWAICYAGWAICYVGCAIYYGGWAIYYAGCAIYYVRWAIYYAGCAIYYGPPHRSKFSASSPVPKQRPQHHKMSTGLARDPELKLMKVASVSVHVTGFSPSHHLQSLFQHWSQPSGKTRLKVAYEFNRSLLV</sequence>
<accession>A0ABN9LT26</accession>
<protein>
    <submittedName>
        <fullName evidence="2">Uncharacterized protein</fullName>
    </submittedName>
</protein>
<feature type="transmembrane region" description="Helical" evidence="1">
    <location>
        <begin position="165"/>
        <end position="186"/>
    </location>
</feature>
<gene>
    <name evidence="2" type="ORF">RIMI_LOCUS12811059</name>
</gene>
<reference evidence="2" key="1">
    <citation type="submission" date="2023-07" db="EMBL/GenBank/DDBJ databases">
        <authorList>
            <person name="Stuckert A."/>
        </authorList>
    </citation>
    <scope>NUCLEOTIDE SEQUENCE</scope>
</reference>